<feature type="transmembrane region" description="Helical" evidence="7">
    <location>
        <begin position="97"/>
        <end position="120"/>
    </location>
</feature>
<evidence type="ECO:0000313" key="10">
    <source>
        <dbReference type="Proteomes" id="UP000675781"/>
    </source>
</evidence>
<dbReference type="RefSeq" id="WP_212528819.1">
    <property type="nucleotide sequence ID" value="NZ_JAGSOG010000054.1"/>
</dbReference>
<dbReference type="SUPFAM" id="SSF161098">
    <property type="entry name" value="MetI-like"/>
    <property type="match status" value="1"/>
</dbReference>
<dbReference type="Gene3D" id="1.10.3720.10">
    <property type="entry name" value="MetI-like"/>
    <property type="match status" value="1"/>
</dbReference>
<feature type="domain" description="ABC transmembrane type-1" evidence="8">
    <location>
        <begin position="97"/>
        <end position="282"/>
    </location>
</feature>
<dbReference type="InterPro" id="IPR050366">
    <property type="entry name" value="BP-dependent_transpt_permease"/>
</dbReference>
<comment type="subcellular location">
    <subcellularLocation>
        <location evidence="1 7">Cell membrane</location>
        <topology evidence="1 7">Multi-pass membrane protein</topology>
    </subcellularLocation>
</comment>
<feature type="transmembrane region" description="Helical" evidence="7">
    <location>
        <begin position="132"/>
        <end position="151"/>
    </location>
</feature>
<feature type="transmembrane region" description="Helical" evidence="7">
    <location>
        <begin position="210"/>
        <end position="237"/>
    </location>
</feature>
<protein>
    <submittedName>
        <fullName evidence="9">ABC transporter permease</fullName>
    </submittedName>
</protein>
<name>A0A941IRV4_9ACTN</name>
<evidence type="ECO:0000256" key="7">
    <source>
        <dbReference type="RuleBase" id="RU363032"/>
    </source>
</evidence>
<dbReference type="PANTHER" id="PTHR43386">
    <property type="entry name" value="OLIGOPEPTIDE TRANSPORT SYSTEM PERMEASE PROTEIN APPC"/>
    <property type="match status" value="1"/>
</dbReference>
<keyword evidence="5 7" id="KW-1133">Transmembrane helix</keyword>
<dbReference type="GO" id="GO:0055085">
    <property type="term" value="P:transmembrane transport"/>
    <property type="evidence" value="ECO:0007669"/>
    <property type="project" value="InterPro"/>
</dbReference>
<keyword evidence="10" id="KW-1185">Reference proteome</keyword>
<proteinExistence type="inferred from homology"/>
<feature type="transmembrane region" description="Helical" evidence="7">
    <location>
        <begin position="31"/>
        <end position="53"/>
    </location>
</feature>
<reference evidence="9" key="1">
    <citation type="submission" date="2021-04" db="EMBL/GenBank/DDBJ databases">
        <title>Genome based classification of Actinospica acidithermotolerans sp. nov., an actinobacterium isolated from an Indonesian hot spring.</title>
        <authorList>
            <person name="Kusuma A.B."/>
            <person name="Putra K.E."/>
            <person name="Nafisah S."/>
            <person name="Loh J."/>
            <person name="Nouioui I."/>
            <person name="Goodfellow M."/>
        </authorList>
    </citation>
    <scope>NUCLEOTIDE SEQUENCE</scope>
    <source>
        <strain evidence="9">CSCA 57</strain>
    </source>
</reference>
<dbReference type="PROSITE" id="PS50928">
    <property type="entry name" value="ABC_TM1"/>
    <property type="match status" value="1"/>
</dbReference>
<dbReference type="CDD" id="cd06261">
    <property type="entry name" value="TM_PBP2"/>
    <property type="match status" value="1"/>
</dbReference>
<evidence type="ECO:0000259" key="8">
    <source>
        <dbReference type="PROSITE" id="PS50928"/>
    </source>
</evidence>
<keyword evidence="4 7" id="KW-0812">Transmembrane</keyword>
<keyword evidence="2 7" id="KW-0813">Transport</keyword>
<keyword evidence="6 7" id="KW-0472">Membrane</keyword>
<dbReference type="InterPro" id="IPR035906">
    <property type="entry name" value="MetI-like_sf"/>
</dbReference>
<dbReference type="Proteomes" id="UP000675781">
    <property type="component" value="Unassembled WGS sequence"/>
</dbReference>
<dbReference type="EMBL" id="JAGSOG010000054">
    <property type="protein sequence ID" value="MBR7834298.1"/>
    <property type="molecule type" value="Genomic_DNA"/>
</dbReference>
<comment type="caution">
    <text evidence="9">The sequence shown here is derived from an EMBL/GenBank/DDBJ whole genome shotgun (WGS) entry which is preliminary data.</text>
</comment>
<keyword evidence="3" id="KW-1003">Cell membrane</keyword>
<evidence type="ECO:0000256" key="4">
    <source>
        <dbReference type="ARBA" id="ARBA00022692"/>
    </source>
</evidence>
<evidence type="ECO:0000256" key="1">
    <source>
        <dbReference type="ARBA" id="ARBA00004651"/>
    </source>
</evidence>
<dbReference type="InterPro" id="IPR000515">
    <property type="entry name" value="MetI-like"/>
</dbReference>
<dbReference type="Pfam" id="PF00528">
    <property type="entry name" value="BPD_transp_1"/>
    <property type="match status" value="1"/>
</dbReference>
<organism evidence="9 10">
    <name type="scientific">Actinospica durhamensis</name>
    <dbReference type="NCBI Taxonomy" id="1508375"/>
    <lineage>
        <taxon>Bacteria</taxon>
        <taxon>Bacillati</taxon>
        <taxon>Actinomycetota</taxon>
        <taxon>Actinomycetes</taxon>
        <taxon>Catenulisporales</taxon>
        <taxon>Actinospicaceae</taxon>
        <taxon>Actinospica</taxon>
    </lineage>
</organism>
<evidence type="ECO:0000256" key="2">
    <source>
        <dbReference type="ARBA" id="ARBA00022448"/>
    </source>
</evidence>
<dbReference type="AlphaFoldDB" id="A0A941IRV4"/>
<accession>A0A941IRV4</accession>
<dbReference type="PANTHER" id="PTHR43386:SF1">
    <property type="entry name" value="D,D-DIPEPTIDE TRANSPORT SYSTEM PERMEASE PROTEIN DDPC-RELATED"/>
    <property type="match status" value="1"/>
</dbReference>
<feature type="transmembrane region" description="Helical" evidence="7">
    <location>
        <begin position="257"/>
        <end position="282"/>
    </location>
</feature>
<evidence type="ECO:0000313" key="9">
    <source>
        <dbReference type="EMBL" id="MBR7834298.1"/>
    </source>
</evidence>
<evidence type="ECO:0000256" key="3">
    <source>
        <dbReference type="ARBA" id="ARBA00022475"/>
    </source>
</evidence>
<dbReference type="GO" id="GO:0005886">
    <property type="term" value="C:plasma membrane"/>
    <property type="evidence" value="ECO:0007669"/>
    <property type="project" value="UniProtKB-SubCell"/>
</dbReference>
<evidence type="ECO:0000256" key="5">
    <source>
        <dbReference type="ARBA" id="ARBA00022989"/>
    </source>
</evidence>
<gene>
    <name evidence="9" type="ORF">KDL01_13565</name>
</gene>
<comment type="similarity">
    <text evidence="7">Belongs to the binding-protein-dependent transport system permease family.</text>
</comment>
<evidence type="ECO:0000256" key="6">
    <source>
        <dbReference type="ARBA" id="ARBA00023136"/>
    </source>
</evidence>
<sequence>MTAPELTWGAAAPGKPRRARRVLRWPGRGRLGVTLAVLFLVFDAVCALLPHLVAPNATQQDILLGLTGTGTPGHLLGTDDLGRDIVQLTLGGTRSALMGPLVIAFGSMLLGVLFGTLAGYRGGFVDGVVARWADLLLALPAVLLAVVVAGIVGGGYWLTVGVLIVLFSPSDIRLVRGAVIEQKTQPYIESARVLRMPAWRIMYRQILPNVVPVAAANFMLNIAYAIVAMSSLSYLGLGVGPGSPDWGRQLSDGQDILAANPAAIIAPGVMIVLTAAAVNVVGDRLFELLDAKAASR</sequence>